<reference evidence="2 3" key="1">
    <citation type="journal article" date="2016" name="Nat. Commun.">
        <title>Thousands of microbial genomes shed light on interconnected biogeochemical processes in an aquifer system.</title>
        <authorList>
            <person name="Anantharaman K."/>
            <person name="Brown C.T."/>
            <person name="Hug L.A."/>
            <person name="Sharon I."/>
            <person name="Castelle C.J."/>
            <person name="Probst A.J."/>
            <person name="Thomas B.C."/>
            <person name="Singh A."/>
            <person name="Wilkins M.J."/>
            <person name="Karaoz U."/>
            <person name="Brodie E.L."/>
            <person name="Williams K.H."/>
            <person name="Hubbard S.S."/>
            <person name="Banfield J.F."/>
        </authorList>
    </citation>
    <scope>NUCLEOTIDE SEQUENCE [LARGE SCALE GENOMIC DNA]</scope>
</reference>
<dbReference type="AlphaFoldDB" id="A0A1G2LCS7"/>
<feature type="region of interest" description="Disordered" evidence="1">
    <location>
        <begin position="439"/>
        <end position="458"/>
    </location>
</feature>
<evidence type="ECO:0000256" key="1">
    <source>
        <dbReference type="SAM" id="MobiDB-lite"/>
    </source>
</evidence>
<sequence length="458" mass="51580">MNTPFQHIVKKVKEHRATPVSFAMLPGGSLAEMVYDPAEGRAQFAVCRDGFVSYETQLTLSENKVLRPYSPDNSLIKNEIVLLPSAAEPYESTQALVADVQAFIHRYVDLSPLFEQLAAHYILFTWLYDSFNELPYLRVKGDTGSGKTRFLLTVGSLCYKPTFASGASTVSPLFRILDIFRGTLVIDEGDFRFSDEKAEVVKILNNGNARGFPVLRSEVIGRRGEFSPRAYHVYGPKLVATRGAFQDRALESRCLTEELGNRKLRFDVPINLPPAFKIEAQALRNQLLMFRFANHGRSIADPALVDRAIEPRLNQVFVPLLSIIQDEQTRGNLKGVLREYQRQLVADRGLEVEAQIAEAIREVHEGMEGEDLSLRDITSRFIEAHAEETDRKITPKWVGGIIRRRLGLKTVRRSGSYLIPASEAPRLQQLYEKYGLQPEPDAVESEESLQDIVRTSGP</sequence>
<gene>
    <name evidence="2" type="ORF">A3A44_03510</name>
</gene>
<evidence type="ECO:0000313" key="3">
    <source>
        <dbReference type="Proteomes" id="UP000178977"/>
    </source>
</evidence>
<name>A0A1G2LCS7_9BACT</name>
<evidence type="ECO:0000313" key="2">
    <source>
        <dbReference type="EMBL" id="OHA09344.1"/>
    </source>
</evidence>
<evidence type="ECO:0008006" key="4">
    <source>
        <dbReference type="Google" id="ProtNLM"/>
    </source>
</evidence>
<comment type="caution">
    <text evidence="2">The sequence shown here is derived from an EMBL/GenBank/DDBJ whole genome shotgun (WGS) entry which is preliminary data.</text>
</comment>
<dbReference type="STRING" id="1802281.A3A44_03510"/>
<protein>
    <recommendedName>
        <fullName evidence="4">DUF3631 domain-containing protein</fullName>
    </recommendedName>
</protein>
<dbReference type="EMBL" id="MHQT01000027">
    <property type="protein sequence ID" value="OHA09344.1"/>
    <property type="molecule type" value="Genomic_DNA"/>
</dbReference>
<dbReference type="Proteomes" id="UP000178977">
    <property type="component" value="Unassembled WGS sequence"/>
</dbReference>
<accession>A0A1G2LCS7</accession>
<organism evidence="2 3">
    <name type="scientific">Candidatus Sungbacteria bacterium RIFCSPLOWO2_01_FULL_60_25</name>
    <dbReference type="NCBI Taxonomy" id="1802281"/>
    <lineage>
        <taxon>Bacteria</taxon>
        <taxon>Candidatus Sungiibacteriota</taxon>
    </lineage>
</organism>
<proteinExistence type="predicted"/>